<evidence type="ECO:0000256" key="5">
    <source>
        <dbReference type="ARBA" id="ARBA00022547"/>
    </source>
</evidence>
<dbReference type="Pfam" id="PF00895">
    <property type="entry name" value="ATP-synt_8"/>
    <property type="match status" value="1"/>
</dbReference>
<sequence length="52" mass="6559">MPQMAPLNWLTLYFLFFMLLMIMIIMNYFTFLYEPINHLNKKSMKHTINWKW</sequence>
<reference evidence="14" key="1">
    <citation type="journal article" date="2018" name="J. ISSAAS">
        <title>The contribution of mitochondrial metagenomics to large-scale data mining and phylogenetic analysis of Coleoptera.</title>
        <authorList>
            <person name="Miller K."/>
            <person name="Linard B."/>
            <person name="Motyka M."/>
            <person name="Bocek M."/>
            <person name="Vogler A.P."/>
        </authorList>
    </citation>
    <scope>NUCLEOTIDE SEQUENCE</scope>
</reference>
<evidence type="ECO:0000256" key="2">
    <source>
        <dbReference type="ARBA" id="ARBA00008892"/>
    </source>
</evidence>
<evidence type="ECO:0000256" key="9">
    <source>
        <dbReference type="ARBA" id="ARBA00023065"/>
    </source>
</evidence>
<evidence type="ECO:0000256" key="1">
    <source>
        <dbReference type="ARBA" id="ARBA00004304"/>
    </source>
</evidence>
<keyword evidence="10 12" id="KW-0496">Mitochondrion</keyword>
<feature type="transmembrane region" description="Helical" evidence="13">
    <location>
        <begin position="12"/>
        <end position="33"/>
    </location>
</feature>
<dbReference type="GO" id="GO:0031966">
    <property type="term" value="C:mitochondrial membrane"/>
    <property type="evidence" value="ECO:0007669"/>
    <property type="project" value="UniProtKB-SubCell"/>
</dbReference>
<accession>A0A346RIS6</accession>
<gene>
    <name evidence="14" type="primary">atp8</name>
</gene>
<dbReference type="InterPro" id="IPR001421">
    <property type="entry name" value="ATP8_metazoa"/>
</dbReference>
<evidence type="ECO:0000256" key="13">
    <source>
        <dbReference type="SAM" id="Phobius"/>
    </source>
</evidence>
<comment type="subcellular location">
    <subcellularLocation>
        <location evidence="1 12">Mitochondrion membrane</location>
        <topology evidence="1 12">Single-pass membrane protein</topology>
    </subcellularLocation>
</comment>
<comment type="subunit">
    <text evidence="3">F-type ATPases have 2 components, CF(1) - the catalytic core - and CF(0) - the membrane proton channel.</text>
</comment>
<organism evidence="14">
    <name type="scientific">Curculionoidea sp. 22 KM-2017</name>
    <dbReference type="NCBI Taxonomy" id="2219406"/>
    <lineage>
        <taxon>Eukaryota</taxon>
        <taxon>Metazoa</taxon>
        <taxon>Ecdysozoa</taxon>
        <taxon>Arthropoda</taxon>
        <taxon>Hexapoda</taxon>
        <taxon>Insecta</taxon>
        <taxon>Pterygota</taxon>
        <taxon>Neoptera</taxon>
        <taxon>Endopterygota</taxon>
        <taxon>Coleoptera</taxon>
        <taxon>Polyphaga</taxon>
        <taxon>Cucujiformia</taxon>
    </lineage>
</organism>
<keyword evidence="9 12" id="KW-0406">Ion transport</keyword>
<protein>
    <recommendedName>
        <fullName evidence="12">ATP synthase complex subunit 8</fullName>
    </recommendedName>
</protein>
<evidence type="ECO:0000313" key="14">
    <source>
        <dbReference type="EMBL" id="AXS65973.1"/>
    </source>
</evidence>
<evidence type="ECO:0000256" key="12">
    <source>
        <dbReference type="RuleBase" id="RU003661"/>
    </source>
</evidence>
<evidence type="ECO:0000256" key="3">
    <source>
        <dbReference type="ARBA" id="ARBA00011291"/>
    </source>
</evidence>
<keyword evidence="4 12" id="KW-0813">Transport</keyword>
<evidence type="ECO:0000256" key="10">
    <source>
        <dbReference type="ARBA" id="ARBA00023128"/>
    </source>
</evidence>
<dbReference type="GO" id="GO:0045259">
    <property type="term" value="C:proton-transporting ATP synthase complex"/>
    <property type="evidence" value="ECO:0007669"/>
    <property type="project" value="UniProtKB-KW"/>
</dbReference>
<dbReference type="AlphaFoldDB" id="A0A346RIS6"/>
<dbReference type="GO" id="GO:0015986">
    <property type="term" value="P:proton motive force-driven ATP synthesis"/>
    <property type="evidence" value="ECO:0007669"/>
    <property type="project" value="InterPro"/>
</dbReference>
<comment type="similarity">
    <text evidence="2 12">Belongs to the ATPase protein 8 family.</text>
</comment>
<keyword evidence="8 13" id="KW-1133">Transmembrane helix</keyword>
<dbReference type="GO" id="GO:0015078">
    <property type="term" value="F:proton transmembrane transporter activity"/>
    <property type="evidence" value="ECO:0007669"/>
    <property type="project" value="InterPro"/>
</dbReference>
<proteinExistence type="inferred from homology"/>
<evidence type="ECO:0000256" key="7">
    <source>
        <dbReference type="ARBA" id="ARBA00022781"/>
    </source>
</evidence>
<evidence type="ECO:0000256" key="8">
    <source>
        <dbReference type="ARBA" id="ARBA00022989"/>
    </source>
</evidence>
<evidence type="ECO:0000256" key="6">
    <source>
        <dbReference type="ARBA" id="ARBA00022692"/>
    </source>
</evidence>
<evidence type="ECO:0000256" key="11">
    <source>
        <dbReference type="ARBA" id="ARBA00023136"/>
    </source>
</evidence>
<keyword evidence="11 13" id="KW-0472">Membrane</keyword>
<keyword evidence="5 12" id="KW-0138">CF(0)</keyword>
<evidence type="ECO:0000256" key="4">
    <source>
        <dbReference type="ARBA" id="ARBA00022448"/>
    </source>
</evidence>
<keyword evidence="7 12" id="KW-0375">Hydrogen ion transport</keyword>
<dbReference type="EMBL" id="MG193458">
    <property type="protein sequence ID" value="AXS65973.1"/>
    <property type="molecule type" value="Genomic_DNA"/>
</dbReference>
<keyword evidence="6 12" id="KW-0812">Transmembrane</keyword>
<name>A0A346RIS6_9CUCU</name>
<geneLocation type="mitochondrion" evidence="14"/>